<dbReference type="PANTHER" id="PTHR10000">
    <property type="entry name" value="PHOSPHOSERINE PHOSPHATASE"/>
    <property type="match status" value="1"/>
</dbReference>
<dbReference type="Gene3D" id="3.40.50.1000">
    <property type="entry name" value="HAD superfamily/HAD-like"/>
    <property type="match status" value="1"/>
</dbReference>
<dbReference type="Gene3D" id="3.30.980.20">
    <property type="entry name" value="Putative mannosyl-3-phosphoglycerate phosphatase, domain 2"/>
    <property type="match status" value="1"/>
</dbReference>
<evidence type="ECO:0000313" key="4">
    <source>
        <dbReference type="EMBL" id="MDO6451985.1"/>
    </source>
</evidence>
<dbReference type="EMBL" id="JAUOPG010000001">
    <property type="protein sequence ID" value="MDO6451985.1"/>
    <property type="molecule type" value="Genomic_DNA"/>
</dbReference>
<dbReference type="Pfam" id="PF08282">
    <property type="entry name" value="Hydrolase_3"/>
    <property type="match status" value="1"/>
</dbReference>
<evidence type="ECO:0000256" key="1">
    <source>
        <dbReference type="ARBA" id="ARBA00022723"/>
    </source>
</evidence>
<accession>A0AAW7XDB1</accession>
<dbReference type="PANTHER" id="PTHR10000:SF8">
    <property type="entry name" value="HAD SUPERFAMILY HYDROLASE-LIKE, TYPE 3"/>
    <property type="match status" value="1"/>
</dbReference>
<dbReference type="InterPro" id="IPR006381">
    <property type="entry name" value="HAD-SF-IIB-MPGP"/>
</dbReference>
<dbReference type="AlphaFoldDB" id="A0AAW7XDB1"/>
<dbReference type="NCBIfam" id="TIGR01486">
    <property type="entry name" value="HAD-SF-IIB-MPGP"/>
    <property type="match status" value="1"/>
</dbReference>
<organism evidence="4 5">
    <name type="scientific">Neptunomonas phycophila</name>
    <dbReference type="NCBI Taxonomy" id="1572645"/>
    <lineage>
        <taxon>Bacteria</taxon>
        <taxon>Pseudomonadati</taxon>
        <taxon>Pseudomonadota</taxon>
        <taxon>Gammaproteobacteria</taxon>
        <taxon>Oceanospirillales</taxon>
        <taxon>Oceanospirillaceae</taxon>
        <taxon>Neptunomonas</taxon>
    </lineage>
</organism>
<comment type="caution">
    <text evidence="4">The sequence shown here is derived from an EMBL/GenBank/DDBJ whole genome shotgun (WGS) entry which is preliminary data.</text>
</comment>
<evidence type="ECO:0000256" key="3">
    <source>
        <dbReference type="ARBA" id="ARBA00022842"/>
    </source>
</evidence>
<dbReference type="SFLD" id="SFLDG01140">
    <property type="entry name" value="C2.B:_Phosphomannomutase_and_P"/>
    <property type="match status" value="1"/>
</dbReference>
<gene>
    <name evidence="4" type="ORF">Q4490_00275</name>
</gene>
<dbReference type="InterPro" id="IPR036412">
    <property type="entry name" value="HAD-like_sf"/>
</dbReference>
<reference evidence="4" key="1">
    <citation type="submission" date="2023-07" db="EMBL/GenBank/DDBJ databases">
        <title>Genome content predicts the carbon catabolic preferences of heterotrophic bacteria.</title>
        <authorList>
            <person name="Gralka M."/>
        </authorList>
    </citation>
    <scope>NUCLEOTIDE SEQUENCE</scope>
    <source>
        <strain evidence="4">I2M16</strain>
    </source>
</reference>
<dbReference type="SFLD" id="SFLDS00003">
    <property type="entry name" value="Haloacid_Dehalogenase"/>
    <property type="match status" value="1"/>
</dbReference>
<dbReference type="RefSeq" id="WP_303547970.1">
    <property type="nucleotide sequence ID" value="NZ_JAUOPG010000001.1"/>
</dbReference>
<sequence>MMTHALVFTDLDGTLLDHHSYSFAPAKPALAQLHERHIPVILNSSKTIAEIEAIAGELSLDTAIIAENGSIIQQPNHAAPVILGKDYDFICRTLDELKQAHDYLFAGFHDWTDQEISDITGLPLESAARAAKRQASEPLIWKDTKEALERFTTQLNEKGLTLKRGGRFWHVMGDTDKVKAMQYLINEYQTTHQIKPTVIALGDGPNDQEMISAADIGIVILNPDGTPLAISEQSAKAEGRRIIRTKEPGPLGWNTAIMMLLQE</sequence>
<dbReference type="NCBIfam" id="TIGR01484">
    <property type="entry name" value="HAD-SF-IIB"/>
    <property type="match status" value="1"/>
</dbReference>
<dbReference type="InterPro" id="IPR023214">
    <property type="entry name" value="HAD_sf"/>
</dbReference>
<dbReference type="InterPro" id="IPR006379">
    <property type="entry name" value="HAD-SF_hydro_IIB"/>
</dbReference>
<evidence type="ECO:0000256" key="2">
    <source>
        <dbReference type="ARBA" id="ARBA00022801"/>
    </source>
</evidence>
<dbReference type="SUPFAM" id="SSF56784">
    <property type="entry name" value="HAD-like"/>
    <property type="match status" value="1"/>
</dbReference>
<keyword evidence="2 4" id="KW-0378">Hydrolase</keyword>
<keyword evidence="3" id="KW-0460">Magnesium</keyword>
<proteinExistence type="predicted"/>
<dbReference type="GO" id="GO:0005829">
    <property type="term" value="C:cytosol"/>
    <property type="evidence" value="ECO:0007669"/>
    <property type="project" value="TreeGrafter"/>
</dbReference>
<dbReference type="GO" id="GO:0050531">
    <property type="term" value="F:mannosyl-3-phosphoglycerate phosphatase activity"/>
    <property type="evidence" value="ECO:0007669"/>
    <property type="project" value="InterPro"/>
</dbReference>
<dbReference type="GO" id="GO:0051479">
    <property type="term" value="P:mannosylglycerate biosynthetic process"/>
    <property type="evidence" value="ECO:0007669"/>
    <property type="project" value="InterPro"/>
</dbReference>
<dbReference type="Proteomes" id="UP001169862">
    <property type="component" value="Unassembled WGS sequence"/>
</dbReference>
<dbReference type="GO" id="GO:0000287">
    <property type="term" value="F:magnesium ion binding"/>
    <property type="evidence" value="ECO:0007669"/>
    <property type="project" value="UniProtKB-ARBA"/>
</dbReference>
<dbReference type="SFLD" id="SFLDG01142">
    <property type="entry name" value="C2.B.2:_Mannosyl-3-phosphoglyc"/>
    <property type="match status" value="1"/>
</dbReference>
<keyword evidence="1" id="KW-0479">Metal-binding</keyword>
<protein>
    <submittedName>
        <fullName evidence="4">HAD-IIB family hydrolase</fullName>
    </submittedName>
</protein>
<evidence type="ECO:0000313" key="5">
    <source>
        <dbReference type="Proteomes" id="UP001169862"/>
    </source>
</evidence>
<name>A0AAW7XDB1_9GAMM</name>